<dbReference type="PATRIC" id="fig|136160.3.peg.1742"/>
<evidence type="ECO:0000313" key="1">
    <source>
        <dbReference type="EMBL" id="KOO40148.1"/>
    </source>
</evidence>
<dbReference type="RefSeq" id="WP_010898735.1">
    <property type="nucleotide sequence ID" value="NZ_CP040441.1"/>
</dbReference>
<sequence>MKWNMQQLRAAKHRQFSFDETVNLDRLKEVNEEIRSVSPVQVRGEAIFTGNVVRFPLHITGTLILPCSRTLADVEFPFDLTVEEQFTESDYVAASDEDIHLIEGETVDLLPFVEEHILLEIPMQVFAEDGEQGEAPPQGKGWELITEPEAQEKKVDPRLADLAKFFDKQ</sequence>
<dbReference type="EMBL" id="LILD01000001">
    <property type="protein sequence ID" value="KOO40148.1"/>
    <property type="molecule type" value="Genomic_DNA"/>
</dbReference>
<protein>
    <recommendedName>
        <fullName evidence="2">DUF177 domain-containing protein</fullName>
    </recommendedName>
</protein>
<accession>A0A0M0KP32</accession>
<comment type="caution">
    <text evidence="1">The sequence shown here is derived from an EMBL/GenBank/DDBJ whole genome shotgun (WGS) entry which is preliminary data.</text>
</comment>
<dbReference type="InterPro" id="IPR003772">
    <property type="entry name" value="YceD"/>
</dbReference>
<proteinExistence type="predicted"/>
<gene>
    <name evidence="1" type="ORF">AMD02_07130</name>
</gene>
<organism evidence="1">
    <name type="scientific">Halalkalibacterium halodurans</name>
    <name type="common">Bacillus halodurans</name>
    <dbReference type="NCBI Taxonomy" id="86665"/>
    <lineage>
        <taxon>Bacteria</taxon>
        <taxon>Bacillati</taxon>
        <taxon>Bacillota</taxon>
        <taxon>Bacilli</taxon>
        <taxon>Bacillales</taxon>
        <taxon>Bacillaceae</taxon>
        <taxon>Halalkalibacterium (ex Joshi et al. 2022)</taxon>
    </lineage>
</organism>
<evidence type="ECO:0008006" key="2">
    <source>
        <dbReference type="Google" id="ProtNLM"/>
    </source>
</evidence>
<dbReference type="OMA" id="KWTIYQL"/>
<dbReference type="Pfam" id="PF02620">
    <property type="entry name" value="YceD"/>
    <property type="match status" value="1"/>
</dbReference>
<dbReference type="AlphaFoldDB" id="A0A0M0KP32"/>
<reference evidence="1" key="1">
    <citation type="submission" date="2015-08" db="EMBL/GenBank/DDBJ databases">
        <title>Complete DNA Sequence of Pseudomonas syringae pv. actinidiae, the Causal Agent of Kiwifruit Canker Disease.</title>
        <authorList>
            <person name="Rikkerink E.H.A."/>
            <person name="Fineran P.C."/>
        </authorList>
    </citation>
    <scope>NUCLEOTIDE SEQUENCE</scope>
    <source>
        <strain evidence="1">DSM 13666</strain>
    </source>
</reference>
<dbReference type="GeneID" id="87598097"/>
<name>A0A0M0KP32_ALKHA</name>